<evidence type="ECO:0000313" key="3">
    <source>
        <dbReference type="Proteomes" id="UP001596072"/>
    </source>
</evidence>
<organism evidence="2 3">
    <name type="scientific">Nocardioides vastitatis</name>
    <dbReference type="NCBI Taxonomy" id="2568655"/>
    <lineage>
        <taxon>Bacteria</taxon>
        <taxon>Bacillati</taxon>
        <taxon>Actinomycetota</taxon>
        <taxon>Actinomycetes</taxon>
        <taxon>Propionibacteriales</taxon>
        <taxon>Nocardioidaceae</taxon>
        <taxon>Nocardioides</taxon>
    </lineage>
</organism>
<proteinExistence type="predicted"/>
<dbReference type="EMBL" id="JBHSNS010000003">
    <property type="protein sequence ID" value="MFC5729187.1"/>
    <property type="molecule type" value="Genomic_DNA"/>
</dbReference>
<reference evidence="3" key="1">
    <citation type="journal article" date="2019" name="Int. J. Syst. Evol. Microbiol.">
        <title>The Global Catalogue of Microorganisms (GCM) 10K type strain sequencing project: providing services to taxonomists for standard genome sequencing and annotation.</title>
        <authorList>
            <consortium name="The Broad Institute Genomics Platform"/>
            <consortium name="The Broad Institute Genome Sequencing Center for Infectious Disease"/>
            <person name="Wu L."/>
            <person name="Ma J."/>
        </authorList>
    </citation>
    <scope>NUCLEOTIDE SEQUENCE [LARGE SCALE GENOMIC DNA]</scope>
    <source>
        <strain evidence="3">YIM 94188</strain>
    </source>
</reference>
<accession>A0ABW0ZGL1</accession>
<gene>
    <name evidence="2" type="ORF">ACFPQB_09670</name>
</gene>
<keyword evidence="3" id="KW-1185">Reference proteome</keyword>
<evidence type="ECO:0000313" key="2">
    <source>
        <dbReference type="EMBL" id="MFC5729187.1"/>
    </source>
</evidence>
<comment type="caution">
    <text evidence="2">The sequence shown here is derived from an EMBL/GenBank/DDBJ whole genome shotgun (WGS) entry which is preliminary data.</text>
</comment>
<sequence>MPDAKGRGVRREGARCTPRRGTVRRTRWAAAAVLPALVLTACGEDEVGAKPELPTEPPALWNPCDALDASFVEKHFGATTTEHDGTPQAPECRFAPAKESGQPVVTANYQLFRGSLEEFWHAMGQAPDADVRTPTIKGADAARIVVAVEKKQLYVTGFVQNGDLYEVVNVVDPAPYDEARVVRATEATLARLSAHADAARAGEQTPSAG</sequence>
<dbReference type="RefSeq" id="WP_136431873.1">
    <property type="nucleotide sequence ID" value="NZ_JBHSNS010000003.1"/>
</dbReference>
<protein>
    <recommendedName>
        <fullName evidence="4">DUF3558 domain-containing protein</fullName>
    </recommendedName>
</protein>
<evidence type="ECO:0008006" key="4">
    <source>
        <dbReference type="Google" id="ProtNLM"/>
    </source>
</evidence>
<feature type="compositionally biased region" description="Basic and acidic residues" evidence="1">
    <location>
        <begin position="1"/>
        <end position="14"/>
    </location>
</feature>
<name>A0ABW0ZGL1_9ACTN</name>
<dbReference type="Proteomes" id="UP001596072">
    <property type="component" value="Unassembled WGS sequence"/>
</dbReference>
<evidence type="ECO:0000256" key="1">
    <source>
        <dbReference type="SAM" id="MobiDB-lite"/>
    </source>
</evidence>
<feature type="region of interest" description="Disordered" evidence="1">
    <location>
        <begin position="1"/>
        <end position="21"/>
    </location>
</feature>